<sequence>MTLLCIAFISFEGCKKDPDGEKPEVKAPDQIVGVEEAREMYNTYTDRRARLIQMYEDSLDGRDREYDQKQQQMQQDQAEVKKDSFDVARYGYYDYKTLKQYLDYIEQQAARANVEIATLRIYFSNYGDKETFEDGKPVVHPRQNSFILVPSTLQDKQDYAFYLRELSQDEVVPVLLNKKLEEIDPQGMGNTESGQQRAYASMIPYEFNSAAAPFQGNLSTFMNESQMVPPPH</sequence>
<dbReference type="EMBL" id="WXYO01000002">
    <property type="protein sequence ID" value="NAS11102.1"/>
    <property type="molecule type" value="Genomic_DNA"/>
</dbReference>
<evidence type="ECO:0000313" key="1">
    <source>
        <dbReference type="EMBL" id="NAS11102.1"/>
    </source>
</evidence>
<comment type="caution">
    <text evidence="1">The sequence shown here is derived from an EMBL/GenBank/DDBJ whole genome shotgun (WGS) entry which is preliminary data.</text>
</comment>
<dbReference type="Proteomes" id="UP000475249">
    <property type="component" value="Unassembled WGS sequence"/>
</dbReference>
<organism evidence="1 2">
    <name type="scientific">Poritiphilus flavus</name>
    <dbReference type="NCBI Taxonomy" id="2697053"/>
    <lineage>
        <taxon>Bacteria</taxon>
        <taxon>Pseudomonadati</taxon>
        <taxon>Bacteroidota</taxon>
        <taxon>Flavobacteriia</taxon>
        <taxon>Flavobacteriales</taxon>
        <taxon>Flavobacteriaceae</taxon>
        <taxon>Poritiphilus</taxon>
    </lineage>
</organism>
<reference evidence="1 2" key="1">
    <citation type="submission" date="2020-01" db="EMBL/GenBank/DDBJ databases">
        <title>Bacteria diversity of Porities sp.</title>
        <authorList>
            <person name="Wang G."/>
        </authorList>
    </citation>
    <scope>NUCLEOTIDE SEQUENCE [LARGE SCALE GENOMIC DNA]</scope>
    <source>
        <strain evidence="1 2">R33</strain>
    </source>
</reference>
<gene>
    <name evidence="1" type="ORF">GTQ38_03765</name>
</gene>
<keyword evidence="2" id="KW-1185">Reference proteome</keyword>
<proteinExistence type="predicted"/>
<name>A0A6L9E929_9FLAO</name>
<dbReference type="AlphaFoldDB" id="A0A6L9E929"/>
<evidence type="ECO:0000313" key="2">
    <source>
        <dbReference type="Proteomes" id="UP000475249"/>
    </source>
</evidence>
<accession>A0A6L9E929</accession>
<protein>
    <submittedName>
        <fullName evidence="1">Uncharacterized protein</fullName>
    </submittedName>
</protein>